<dbReference type="EMBL" id="FR932182">
    <property type="protein sequence ID" value="CDQ97635.1"/>
    <property type="molecule type" value="Genomic_DNA"/>
</dbReference>
<protein>
    <submittedName>
        <fullName evidence="2">Uncharacterized protein</fullName>
    </submittedName>
</protein>
<evidence type="ECO:0000256" key="1">
    <source>
        <dbReference type="SAM" id="MobiDB-lite"/>
    </source>
</evidence>
<evidence type="ECO:0000313" key="3">
    <source>
        <dbReference type="Proteomes" id="UP000193380"/>
    </source>
</evidence>
<feature type="non-terminal residue" evidence="2">
    <location>
        <position position="205"/>
    </location>
</feature>
<name>A0A060Z8L7_ONCMY</name>
<proteinExistence type="predicted"/>
<organism evidence="2 3">
    <name type="scientific">Oncorhynchus mykiss</name>
    <name type="common">Rainbow trout</name>
    <name type="synonym">Salmo gairdneri</name>
    <dbReference type="NCBI Taxonomy" id="8022"/>
    <lineage>
        <taxon>Eukaryota</taxon>
        <taxon>Metazoa</taxon>
        <taxon>Chordata</taxon>
        <taxon>Craniata</taxon>
        <taxon>Vertebrata</taxon>
        <taxon>Euteleostomi</taxon>
        <taxon>Actinopterygii</taxon>
        <taxon>Neopterygii</taxon>
        <taxon>Teleostei</taxon>
        <taxon>Protacanthopterygii</taxon>
        <taxon>Salmoniformes</taxon>
        <taxon>Salmonidae</taxon>
        <taxon>Salmoninae</taxon>
        <taxon>Oncorhynchus</taxon>
    </lineage>
</organism>
<dbReference type="STRING" id="8022.A0A060Z8L7"/>
<evidence type="ECO:0000313" key="2">
    <source>
        <dbReference type="EMBL" id="CDQ97635.1"/>
    </source>
</evidence>
<dbReference type="AlphaFoldDB" id="A0A060Z8L7"/>
<feature type="region of interest" description="Disordered" evidence="1">
    <location>
        <begin position="29"/>
        <end position="68"/>
    </location>
</feature>
<feature type="compositionally biased region" description="Low complexity" evidence="1">
    <location>
        <begin position="158"/>
        <end position="170"/>
    </location>
</feature>
<feature type="region of interest" description="Disordered" evidence="1">
    <location>
        <begin position="158"/>
        <end position="205"/>
    </location>
</feature>
<reference evidence="2" key="2">
    <citation type="submission" date="2014-03" db="EMBL/GenBank/DDBJ databases">
        <authorList>
            <person name="Genoscope - CEA"/>
        </authorList>
    </citation>
    <scope>NUCLEOTIDE SEQUENCE</scope>
</reference>
<feature type="compositionally biased region" description="Polar residues" evidence="1">
    <location>
        <begin position="180"/>
        <end position="205"/>
    </location>
</feature>
<feature type="compositionally biased region" description="Acidic residues" evidence="1">
    <location>
        <begin position="34"/>
        <end position="49"/>
    </location>
</feature>
<gene>
    <name evidence="2" type="ORF">GSONMT00035416001</name>
</gene>
<dbReference type="Proteomes" id="UP000193380">
    <property type="component" value="Unassembled WGS sequence"/>
</dbReference>
<accession>A0A060Z8L7</accession>
<reference evidence="2" key="1">
    <citation type="journal article" date="2014" name="Nat. Commun.">
        <title>The rainbow trout genome provides novel insights into evolution after whole-genome duplication in vertebrates.</title>
        <authorList>
            <person name="Berthelot C."/>
            <person name="Brunet F."/>
            <person name="Chalopin D."/>
            <person name="Juanchich A."/>
            <person name="Bernard M."/>
            <person name="Noel B."/>
            <person name="Bento P."/>
            <person name="Da Silva C."/>
            <person name="Labadie K."/>
            <person name="Alberti A."/>
            <person name="Aury J.M."/>
            <person name="Louis A."/>
            <person name="Dehais P."/>
            <person name="Bardou P."/>
            <person name="Montfort J."/>
            <person name="Klopp C."/>
            <person name="Cabau C."/>
            <person name="Gaspin C."/>
            <person name="Thorgaard G.H."/>
            <person name="Boussaha M."/>
            <person name="Quillet E."/>
            <person name="Guyomard R."/>
            <person name="Galiana D."/>
            <person name="Bobe J."/>
            <person name="Volff J.N."/>
            <person name="Genet C."/>
            <person name="Wincker P."/>
            <person name="Jaillon O."/>
            <person name="Roest Crollius H."/>
            <person name="Guiguen Y."/>
        </authorList>
    </citation>
    <scope>NUCLEOTIDE SEQUENCE [LARGE SCALE GENOMIC DNA]</scope>
</reference>
<dbReference type="PaxDb" id="8022-A0A060Z8L7"/>
<sequence>MFALDNIIRKAVQTAITILVPELRPHFSLASESDPADQDNVDDDVEPEDSAAHQSRAPPNTAHDDTVATSGVSTLSSTVSHESNNAQRSVSIELGRMKLETSRLMEQLLEREGEYQAILQQVLDEREEGIKLLRICSEPICEHISTYTTHLPTYTTQLPTYTTQHPTTPHTSRHPLHTSQHPLHTSQHPLHTSQHPLHTSQHTLH</sequence>